<dbReference type="PANTHER" id="PTHR23011">
    <property type="entry name" value="CYCLIC NUCLEOTIDE-BINDING DOMAIN CONTAINING PROTEIN"/>
    <property type="match status" value="1"/>
</dbReference>
<dbReference type="InterPro" id="IPR018490">
    <property type="entry name" value="cNMP-bd_dom_sf"/>
</dbReference>
<feature type="compositionally biased region" description="Low complexity" evidence="1">
    <location>
        <begin position="20"/>
        <end position="43"/>
    </location>
</feature>
<dbReference type="CDD" id="cd00038">
    <property type="entry name" value="CAP_ED"/>
    <property type="match status" value="1"/>
</dbReference>
<dbReference type="Gene3D" id="2.60.120.10">
    <property type="entry name" value="Jelly Rolls"/>
    <property type="match status" value="2"/>
</dbReference>
<dbReference type="VEuPathDB" id="AmoebaDB:NAEGRDRAFT_72454"/>
<dbReference type="STRING" id="5762.D2VTW8"/>
<dbReference type="PANTHER" id="PTHR23011:SF28">
    <property type="entry name" value="CYCLIC NUCLEOTIDE-BINDING DOMAIN CONTAINING PROTEIN"/>
    <property type="match status" value="1"/>
</dbReference>
<dbReference type="RefSeq" id="XP_002672474.1">
    <property type="nucleotide sequence ID" value="XM_002672428.1"/>
</dbReference>
<dbReference type="InParanoid" id="D2VTW8"/>
<dbReference type="AlphaFoldDB" id="D2VTW8"/>
<evidence type="ECO:0000313" key="3">
    <source>
        <dbReference type="EMBL" id="EFC39730.1"/>
    </source>
</evidence>
<feature type="region of interest" description="Disordered" evidence="1">
    <location>
        <begin position="68"/>
        <end position="92"/>
    </location>
</feature>
<dbReference type="GeneID" id="8858566"/>
<organism evidence="4">
    <name type="scientific">Naegleria gruberi</name>
    <name type="common">Amoeba</name>
    <dbReference type="NCBI Taxonomy" id="5762"/>
    <lineage>
        <taxon>Eukaryota</taxon>
        <taxon>Discoba</taxon>
        <taxon>Heterolobosea</taxon>
        <taxon>Tetramitia</taxon>
        <taxon>Eutetramitia</taxon>
        <taxon>Vahlkampfiidae</taxon>
        <taxon>Naegleria</taxon>
    </lineage>
</organism>
<proteinExistence type="predicted"/>
<protein>
    <submittedName>
        <fullName evidence="3">Predicted protein</fullName>
    </submittedName>
</protein>
<evidence type="ECO:0000259" key="2">
    <source>
        <dbReference type="PROSITE" id="PS50042"/>
    </source>
</evidence>
<evidence type="ECO:0000256" key="1">
    <source>
        <dbReference type="SAM" id="MobiDB-lite"/>
    </source>
</evidence>
<dbReference type="Proteomes" id="UP000006671">
    <property type="component" value="Unassembled WGS sequence"/>
</dbReference>
<evidence type="ECO:0000313" key="4">
    <source>
        <dbReference type="Proteomes" id="UP000006671"/>
    </source>
</evidence>
<dbReference type="InterPro" id="IPR014710">
    <property type="entry name" value="RmlC-like_jellyroll"/>
</dbReference>
<dbReference type="InterPro" id="IPR000595">
    <property type="entry name" value="cNMP-bd_dom"/>
</dbReference>
<feature type="compositionally biased region" description="Low complexity" evidence="1">
    <location>
        <begin position="78"/>
        <end position="90"/>
    </location>
</feature>
<feature type="domain" description="Cyclic nucleotide-binding" evidence="2">
    <location>
        <begin position="311"/>
        <end position="460"/>
    </location>
</feature>
<feature type="compositionally biased region" description="Polar residues" evidence="1">
    <location>
        <begin position="1"/>
        <end position="14"/>
    </location>
</feature>
<dbReference type="OMA" id="WVANEES"/>
<dbReference type="SUPFAM" id="SSF51206">
    <property type="entry name" value="cAMP-binding domain-like"/>
    <property type="match status" value="2"/>
</dbReference>
<keyword evidence="4" id="KW-1185">Reference proteome</keyword>
<dbReference type="KEGG" id="ngr:NAEGRDRAFT_72454"/>
<dbReference type="SMART" id="SM00100">
    <property type="entry name" value="cNMP"/>
    <property type="match status" value="1"/>
</dbReference>
<gene>
    <name evidence="3" type="ORF">NAEGRDRAFT_72454</name>
</gene>
<dbReference type="OrthoDB" id="10256529at2759"/>
<feature type="region of interest" description="Disordered" evidence="1">
    <location>
        <begin position="1"/>
        <end position="43"/>
    </location>
</feature>
<reference evidence="3 4" key="1">
    <citation type="journal article" date="2010" name="Cell">
        <title>The genome of Naegleria gruberi illuminates early eukaryotic versatility.</title>
        <authorList>
            <person name="Fritz-Laylin L.K."/>
            <person name="Prochnik S.E."/>
            <person name="Ginger M.L."/>
            <person name="Dacks J.B."/>
            <person name="Carpenter M.L."/>
            <person name="Field M.C."/>
            <person name="Kuo A."/>
            <person name="Paredez A."/>
            <person name="Chapman J."/>
            <person name="Pham J."/>
            <person name="Shu S."/>
            <person name="Neupane R."/>
            <person name="Cipriano M."/>
            <person name="Mancuso J."/>
            <person name="Tu H."/>
            <person name="Salamov A."/>
            <person name="Lindquist E."/>
            <person name="Shapiro H."/>
            <person name="Lucas S."/>
            <person name="Grigoriev I.V."/>
            <person name="Cande W.Z."/>
            <person name="Fulton C."/>
            <person name="Rokhsar D.S."/>
            <person name="Dawson S.C."/>
        </authorList>
    </citation>
    <scope>NUCLEOTIDE SEQUENCE [LARGE SCALE GENOMIC DNA]</scope>
    <source>
        <strain evidence="3 4">NEG-M</strain>
    </source>
</reference>
<accession>D2VTW8</accession>
<dbReference type="Pfam" id="PF00027">
    <property type="entry name" value="cNMP_binding"/>
    <property type="match status" value="1"/>
</dbReference>
<sequence>MANVAATLSSSSPVRSRKQAATSSNSGANASLNISNLSSSSNSTSVYRTHEYTDQARHISLSPFISLPHLNPDNSNPSHTSTKSATATHSPEANRIKVGMAKLLGSFDLLEQVEMEKRDWKDAIKSLHKRGELRTTYDMSLLLTLAGRLKVFSDPSIRFSNEELEEALRFASMETVKVNDVVCEVDYPTKKPQYFYVVLKGSISLTSSPYPASYKVGKRGSSFRSNSDYTSASPRSNFSYKNICSFFSGDAFGGDLCNDEYSKEGLWKWVANEESDILRIPTEVYNNAIKPKYEKELKSRVSFLKNLVVPLFGYYKPSMLYELAKSFFVQHLPSRHTIIKQGRPGNMMYFIKSGEVAVLRRLKFQDTVGVKTTEFVRFVELSRLKQKEYFGERVLLACVNENLNESKTDISISNNYCSRLASIYTTTETILYCINRTSFSNFFNKDAITKMQKYADTYPREKEIRKVFAGQQEWQKYKSKLMREIIEKPKPDEILSPRNKM</sequence>
<dbReference type="PROSITE" id="PS50042">
    <property type="entry name" value="CNMP_BINDING_3"/>
    <property type="match status" value="1"/>
</dbReference>
<name>D2VTW8_NAEGR</name>
<dbReference type="EMBL" id="GG738897">
    <property type="protein sequence ID" value="EFC39730.1"/>
    <property type="molecule type" value="Genomic_DNA"/>
</dbReference>